<dbReference type="PROSITE" id="PS50109">
    <property type="entry name" value="HIS_KIN"/>
    <property type="match status" value="1"/>
</dbReference>
<evidence type="ECO:0000313" key="18">
    <source>
        <dbReference type="Proteomes" id="UP001595912"/>
    </source>
</evidence>
<dbReference type="SUPFAM" id="SSF55874">
    <property type="entry name" value="ATPase domain of HSP90 chaperone/DNA topoisomerase II/histidine kinase"/>
    <property type="match status" value="1"/>
</dbReference>
<evidence type="ECO:0000256" key="13">
    <source>
        <dbReference type="SAM" id="Phobius"/>
    </source>
</evidence>
<dbReference type="Pfam" id="PF00512">
    <property type="entry name" value="HisKA"/>
    <property type="match status" value="1"/>
</dbReference>
<dbReference type="InterPro" id="IPR003661">
    <property type="entry name" value="HisK_dim/P_dom"/>
</dbReference>
<dbReference type="InterPro" id="IPR004358">
    <property type="entry name" value="Sig_transdc_His_kin-like_C"/>
</dbReference>
<evidence type="ECO:0000256" key="6">
    <source>
        <dbReference type="ARBA" id="ARBA00022692"/>
    </source>
</evidence>
<keyword evidence="18" id="KW-1185">Reference proteome</keyword>
<keyword evidence="10 13" id="KW-1133">Transmembrane helix</keyword>
<keyword evidence="13" id="KW-0472">Membrane</keyword>
<dbReference type="Pfam" id="PF08448">
    <property type="entry name" value="PAS_4"/>
    <property type="match status" value="1"/>
</dbReference>
<dbReference type="InterPro" id="IPR036890">
    <property type="entry name" value="HATPase_C_sf"/>
</dbReference>
<dbReference type="InterPro" id="IPR003660">
    <property type="entry name" value="HAMP_dom"/>
</dbReference>
<comment type="caution">
    <text evidence="17">The sequence shown here is derived from an EMBL/GenBank/DDBJ whole genome shotgun (WGS) entry which is preliminary data.</text>
</comment>
<keyword evidence="6 13" id="KW-0812">Transmembrane</keyword>
<evidence type="ECO:0000256" key="11">
    <source>
        <dbReference type="ARBA" id="ARBA00023012"/>
    </source>
</evidence>
<dbReference type="InterPro" id="IPR005467">
    <property type="entry name" value="His_kinase_dom"/>
</dbReference>
<feature type="domain" description="Histidine kinase" evidence="14">
    <location>
        <begin position="397"/>
        <end position="598"/>
    </location>
</feature>
<dbReference type="PANTHER" id="PTHR42878">
    <property type="entry name" value="TWO-COMPONENT HISTIDINE KINASE"/>
    <property type="match status" value="1"/>
</dbReference>
<comment type="subcellular location">
    <subcellularLocation>
        <location evidence="2">Cell membrane</location>
    </subcellularLocation>
</comment>
<name>A0ABV9W5A8_9ACTN</name>
<dbReference type="InterPro" id="IPR036097">
    <property type="entry name" value="HisK_dim/P_sf"/>
</dbReference>
<dbReference type="InterPro" id="IPR007891">
    <property type="entry name" value="CHASE3"/>
</dbReference>
<dbReference type="PROSITE" id="PS50885">
    <property type="entry name" value="HAMP"/>
    <property type="match status" value="1"/>
</dbReference>
<dbReference type="InterPro" id="IPR013656">
    <property type="entry name" value="PAS_4"/>
</dbReference>
<accession>A0ABV9W5A8</accession>
<dbReference type="PROSITE" id="PS50113">
    <property type="entry name" value="PAC"/>
    <property type="match status" value="1"/>
</dbReference>
<evidence type="ECO:0000259" key="15">
    <source>
        <dbReference type="PROSITE" id="PS50113"/>
    </source>
</evidence>
<dbReference type="Gene3D" id="3.30.450.20">
    <property type="entry name" value="PAS domain"/>
    <property type="match status" value="1"/>
</dbReference>
<gene>
    <name evidence="17" type="ORF">ACFPIJ_35195</name>
</gene>
<dbReference type="CDD" id="cd00082">
    <property type="entry name" value="HisKA"/>
    <property type="match status" value="1"/>
</dbReference>
<evidence type="ECO:0000259" key="14">
    <source>
        <dbReference type="PROSITE" id="PS50109"/>
    </source>
</evidence>
<keyword evidence="11" id="KW-0902">Two-component regulatory system</keyword>
<dbReference type="SUPFAM" id="SSF55785">
    <property type="entry name" value="PYP-like sensor domain (PAS domain)"/>
    <property type="match status" value="1"/>
</dbReference>
<dbReference type="InterPro" id="IPR000700">
    <property type="entry name" value="PAS-assoc_C"/>
</dbReference>
<reference evidence="18" key="1">
    <citation type="journal article" date="2019" name="Int. J. Syst. Evol. Microbiol.">
        <title>The Global Catalogue of Microorganisms (GCM) 10K type strain sequencing project: providing services to taxonomists for standard genome sequencing and annotation.</title>
        <authorList>
            <consortium name="The Broad Institute Genomics Platform"/>
            <consortium name="The Broad Institute Genome Sequencing Center for Infectious Disease"/>
            <person name="Wu L."/>
            <person name="Ma J."/>
        </authorList>
    </citation>
    <scope>NUCLEOTIDE SEQUENCE [LARGE SCALE GENOMIC DNA]</scope>
    <source>
        <strain evidence="18">CGMCC 4.7152</strain>
    </source>
</reference>
<comment type="catalytic activity">
    <reaction evidence="1">
        <text>ATP + protein L-histidine = ADP + protein N-phospho-L-histidine.</text>
        <dbReference type="EC" id="2.7.13.3"/>
    </reaction>
</comment>
<evidence type="ECO:0000256" key="8">
    <source>
        <dbReference type="ARBA" id="ARBA00022777"/>
    </source>
</evidence>
<protein>
    <recommendedName>
        <fullName evidence="12">Sensor-like histidine kinase SenX3</fullName>
        <ecNumber evidence="3">2.7.13.3</ecNumber>
    </recommendedName>
</protein>
<dbReference type="PANTHER" id="PTHR42878:SF7">
    <property type="entry name" value="SENSOR HISTIDINE KINASE GLRK"/>
    <property type="match status" value="1"/>
</dbReference>
<dbReference type="PRINTS" id="PR00344">
    <property type="entry name" value="BCTRLSENSOR"/>
</dbReference>
<organism evidence="17 18">
    <name type="scientific">Dactylosporangium cerinum</name>
    <dbReference type="NCBI Taxonomy" id="1434730"/>
    <lineage>
        <taxon>Bacteria</taxon>
        <taxon>Bacillati</taxon>
        <taxon>Actinomycetota</taxon>
        <taxon>Actinomycetes</taxon>
        <taxon>Micromonosporales</taxon>
        <taxon>Micromonosporaceae</taxon>
        <taxon>Dactylosporangium</taxon>
    </lineage>
</organism>
<evidence type="ECO:0000256" key="10">
    <source>
        <dbReference type="ARBA" id="ARBA00022989"/>
    </source>
</evidence>
<dbReference type="Pfam" id="PF02518">
    <property type="entry name" value="HATPase_c"/>
    <property type="match status" value="1"/>
</dbReference>
<evidence type="ECO:0000259" key="16">
    <source>
        <dbReference type="PROSITE" id="PS50885"/>
    </source>
</evidence>
<dbReference type="Pfam" id="PF05227">
    <property type="entry name" value="CHASE3"/>
    <property type="match status" value="1"/>
</dbReference>
<keyword evidence="5" id="KW-0808">Transferase</keyword>
<sequence length="605" mass="63921">MPKPIAATLRRQFVWFVIVLLSVGAARFLGGQYLGEVYDGQLQRIADTSRANQRILQDLTDVETGVRGYQLTGDPLFLDPFRAGTADYPVARDTALRAAPDDRTRVLVRDLDQAAQRWLAQVALPISALPPGYPGLEADRSGRGKELFDAVRARNAAVAGAVEDAQRAATAGYRTASTVLDASLALLALLSVLVALRIHRTAKRLLLTPLTALEDLLDRRAGGDLAARAALTGPPEVRRLSAALNAELDESGRARERIVAAADAVAAQKAYLDQVLDVIEVAVLTCDTDGRIVHLNRVARSRRADGVPQTIADLDAVWVPGANVVDPRPHPLARALAGDTVKAQEMALVGAAGERRVVADARPLRDEAGRVIGAVLTGYDVTDLREREADLAAFAAIAAHDLRSPLTTISGYTEILAEGLTDPDDVAVVTRIGSGVERMRRLIDDLLAYATARDAPLEPAPVDLSSLVASISPLVQVSGTLPVLDADPGMIRRLFENLISNALKFTPPGREPDVCVSAAPAASGGVHLTVADRGIGIPAEELGRVFTSFHRAHGRGYAGTGLGLAICQRVVARHGGTITAADNPGGGTVIHIDLPAETVGQTVSS</sequence>
<dbReference type="EMBL" id="JBHSIU010000046">
    <property type="protein sequence ID" value="MFC5003065.1"/>
    <property type="molecule type" value="Genomic_DNA"/>
</dbReference>
<dbReference type="RefSeq" id="WP_380121750.1">
    <property type="nucleotide sequence ID" value="NZ_JBHSIU010000046.1"/>
</dbReference>
<evidence type="ECO:0000256" key="5">
    <source>
        <dbReference type="ARBA" id="ARBA00022679"/>
    </source>
</evidence>
<feature type="transmembrane region" description="Helical" evidence="13">
    <location>
        <begin position="12"/>
        <end position="30"/>
    </location>
</feature>
<dbReference type="Gene3D" id="3.30.565.10">
    <property type="entry name" value="Histidine kinase-like ATPase, C-terminal domain"/>
    <property type="match status" value="1"/>
</dbReference>
<keyword evidence="4" id="KW-0597">Phosphoprotein</keyword>
<feature type="domain" description="HAMP" evidence="16">
    <location>
        <begin position="204"/>
        <end position="256"/>
    </location>
</feature>
<keyword evidence="8" id="KW-0418">Kinase</keyword>
<dbReference type="Proteomes" id="UP001595912">
    <property type="component" value="Unassembled WGS sequence"/>
</dbReference>
<keyword evidence="9 17" id="KW-0067">ATP-binding</keyword>
<dbReference type="InterPro" id="IPR050351">
    <property type="entry name" value="BphY/WalK/GraS-like"/>
</dbReference>
<evidence type="ECO:0000256" key="4">
    <source>
        <dbReference type="ARBA" id="ARBA00022553"/>
    </source>
</evidence>
<dbReference type="SMART" id="SM00388">
    <property type="entry name" value="HisKA"/>
    <property type="match status" value="1"/>
</dbReference>
<dbReference type="SUPFAM" id="SSF47384">
    <property type="entry name" value="Homodimeric domain of signal transducing histidine kinase"/>
    <property type="match status" value="1"/>
</dbReference>
<dbReference type="SMART" id="SM00387">
    <property type="entry name" value="HATPase_c"/>
    <property type="match status" value="1"/>
</dbReference>
<dbReference type="GO" id="GO:0005524">
    <property type="term" value="F:ATP binding"/>
    <property type="evidence" value="ECO:0007669"/>
    <property type="project" value="UniProtKB-KW"/>
</dbReference>
<evidence type="ECO:0000256" key="7">
    <source>
        <dbReference type="ARBA" id="ARBA00022741"/>
    </source>
</evidence>
<dbReference type="Gene3D" id="1.10.287.130">
    <property type="match status" value="1"/>
</dbReference>
<proteinExistence type="predicted"/>
<dbReference type="CDD" id="cd00075">
    <property type="entry name" value="HATPase"/>
    <property type="match status" value="1"/>
</dbReference>
<feature type="domain" description="PAC" evidence="15">
    <location>
        <begin position="342"/>
        <end position="393"/>
    </location>
</feature>
<keyword evidence="7" id="KW-0547">Nucleotide-binding</keyword>
<evidence type="ECO:0000256" key="1">
    <source>
        <dbReference type="ARBA" id="ARBA00000085"/>
    </source>
</evidence>
<evidence type="ECO:0000256" key="2">
    <source>
        <dbReference type="ARBA" id="ARBA00004236"/>
    </source>
</evidence>
<evidence type="ECO:0000313" key="17">
    <source>
        <dbReference type="EMBL" id="MFC5003065.1"/>
    </source>
</evidence>
<dbReference type="EC" id="2.7.13.3" evidence="3"/>
<evidence type="ECO:0000256" key="3">
    <source>
        <dbReference type="ARBA" id="ARBA00012438"/>
    </source>
</evidence>
<evidence type="ECO:0000256" key="9">
    <source>
        <dbReference type="ARBA" id="ARBA00022840"/>
    </source>
</evidence>
<dbReference type="InterPro" id="IPR003594">
    <property type="entry name" value="HATPase_dom"/>
</dbReference>
<dbReference type="InterPro" id="IPR035965">
    <property type="entry name" value="PAS-like_dom_sf"/>
</dbReference>
<evidence type="ECO:0000256" key="12">
    <source>
        <dbReference type="ARBA" id="ARBA00039401"/>
    </source>
</evidence>